<feature type="compositionally biased region" description="Basic and acidic residues" evidence="1">
    <location>
        <begin position="244"/>
        <end position="253"/>
    </location>
</feature>
<keyword evidence="3" id="KW-1185">Reference proteome</keyword>
<reference evidence="2 3" key="1">
    <citation type="submission" date="2019-07" db="EMBL/GenBank/DDBJ databases">
        <title>Whole genome shotgun sequence of Microvirga aerophila NBRC 106136.</title>
        <authorList>
            <person name="Hosoyama A."/>
            <person name="Uohara A."/>
            <person name="Ohji S."/>
            <person name="Ichikawa N."/>
        </authorList>
    </citation>
    <scope>NUCLEOTIDE SEQUENCE [LARGE SCALE GENOMIC DNA]</scope>
    <source>
        <strain evidence="2 3">NBRC 106136</strain>
    </source>
</reference>
<dbReference type="Proteomes" id="UP000321085">
    <property type="component" value="Unassembled WGS sequence"/>
</dbReference>
<proteinExistence type="predicted"/>
<name>A0A512C3Q5_9HYPH</name>
<comment type="caution">
    <text evidence="2">The sequence shown here is derived from an EMBL/GenBank/DDBJ whole genome shotgun (WGS) entry which is preliminary data.</text>
</comment>
<protein>
    <submittedName>
        <fullName evidence="2">Uncharacterized protein</fullName>
    </submittedName>
</protein>
<evidence type="ECO:0000313" key="3">
    <source>
        <dbReference type="Proteomes" id="UP000321085"/>
    </source>
</evidence>
<dbReference type="EMBL" id="BJYU01000257">
    <property type="protein sequence ID" value="GEO18840.1"/>
    <property type="molecule type" value="Genomic_DNA"/>
</dbReference>
<evidence type="ECO:0000256" key="1">
    <source>
        <dbReference type="SAM" id="MobiDB-lite"/>
    </source>
</evidence>
<evidence type="ECO:0000313" key="2">
    <source>
        <dbReference type="EMBL" id="GEO18840.1"/>
    </source>
</evidence>
<organism evidence="2 3">
    <name type="scientific">Microvirga aerophila</name>
    <dbReference type="NCBI Taxonomy" id="670291"/>
    <lineage>
        <taxon>Bacteria</taxon>
        <taxon>Pseudomonadati</taxon>
        <taxon>Pseudomonadota</taxon>
        <taxon>Alphaproteobacteria</taxon>
        <taxon>Hyphomicrobiales</taxon>
        <taxon>Methylobacteriaceae</taxon>
        <taxon>Microvirga</taxon>
    </lineage>
</organism>
<sequence length="265" mass="28838">MFRHRAARDFGYLLDVDPSVISWTCLPMVLDHAQGPHVPDFAITRTSGTALIDVLPPNREASLPPVLAEAAPAAGHRYETITEADFPEGLRLDNARDLLRYANYHASLGDRVRLLTLLEEQGPEAILSGAWTPPEGVSMRDVMGCRWDMPTRLHQPAPGRGRRLHLAGACRQRTRQRILGDRHRERTRQGPLRGGRAVVHGIQSADCGAAAAMAAAIMAGDNEPTEIEKDVAAIEEAALADEVEKVAPAEGAKKPRRKPEPAPTA</sequence>
<dbReference type="OrthoDB" id="7909136at2"/>
<feature type="region of interest" description="Disordered" evidence="1">
    <location>
        <begin position="244"/>
        <end position="265"/>
    </location>
</feature>
<dbReference type="AlphaFoldDB" id="A0A512C3Q5"/>
<gene>
    <name evidence="2" type="ORF">MAE02_65360</name>
</gene>
<accession>A0A512C3Q5</accession>
<dbReference type="RefSeq" id="WP_114189400.1">
    <property type="nucleotide sequence ID" value="NZ_BJYU01000257.1"/>
</dbReference>